<gene>
    <name evidence="1" type="ORF">GCM10008935_22440</name>
</gene>
<keyword evidence="2" id="KW-1185">Reference proteome</keyword>
<evidence type="ECO:0008006" key="3">
    <source>
        <dbReference type="Google" id="ProtNLM"/>
    </source>
</evidence>
<evidence type="ECO:0000313" key="1">
    <source>
        <dbReference type="EMBL" id="GAA0466079.1"/>
    </source>
</evidence>
<organism evidence="1 2">
    <name type="scientific">Alkalibacillus silvisoli</name>
    <dbReference type="NCBI Taxonomy" id="392823"/>
    <lineage>
        <taxon>Bacteria</taxon>
        <taxon>Bacillati</taxon>
        <taxon>Bacillota</taxon>
        <taxon>Bacilli</taxon>
        <taxon>Bacillales</taxon>
        <taxon>Bacillaceae</taxon>
        <taxon>Alkalibacillus</taxon>
    </lineage>
</organism>
<sequence length="159" mass="17960">MMLLLLLSACVGGTTNSHPYAGELEEEEYYDEEVPFDFKMPTSLPFEAEETFIRKMGIDESEETSPDRYVLIAGFQGNDSEEEHLIVGVQNEGEVEDTQGLTEEQVTLSDGKEAQYFYDESSQVLLWDEADLTYQVSVSTGDEYSVEELIDVADSFETY</sequence>
<protein>
    <recommendedName>
        <fullName evidence="3">DUF4367 domain-containing protein</fullName>
    </recommendedName>
</protein>
<name>A0ABN1A2P9_9BACI</name>
<evidence type="ECO:0000313" key="2">
    <source>
        <dbReference type="Proteomes" id="UP001500740"/>
    </source>
</evidence>
<comment type="caution">
    <text evidence="1">The sequence shown here is derived from an EMBL/GenBank/DDBJ whole genome shotgun (WGS) entry which is preliminary data.</text>
</comment>
<dbReference type="Proteomes" id="UP001500740">
    <property type="component" value="Unassembled WGS sequence"/>
</dbReference>
<accession>A0ABN1A2P9</accession>
<proteinExistence type="predicted"/>
<reference evidence="1 2" key="1">
    <citation type="journal article" date="2019" name="Int. J. Syst. Evol. Microbiol.">
        <title>The Global Catalogue of Microorganisms (GCM) 10K type strain sequencing project: providing services to taxonomists for standard genome sequencing and annotation.</title>
        <authorList>
            <consortium name="The Broad Institute Genomics Platform"/>
            <consortium name="The Broad Institute Genome Sequencing Center for Infectious Disease"/>
            <person name="Wu L."/>
            <person name="Ma J."/>
        </authorList>
    </citation>
    <scope>NUCLEOTIDE SEQUENCE [LARGE SCALE GENOMIC DNA]</scope>
    <source>
        <strain evidence="1 2">JCM 14193</strain>
    </source>
</reference>
<dbReference type="EMBL" id="BAAACZ010000018">
    <property type="protein sequence ID" value="GAA0466079.1"/>
    <property type="molecule type" value="Genomic_DNA"/>
</dbReference>